<evidence type="ECO:0000313" key="1">
    <source>
        <dbReference type="EMBL" id="BBZ45428.1"/>
    </source>
</evidence>
<evidence type="ECO:0000313" key="2">
    <source>
        <dbReference type="Proteomes" id="UP000467105"/>
    </source>
</evidence>
<dbReference type="AlphaFoldDB" id="A0A7I7YU78"/>
<keyword evidence="2" id="KW-1185">Reference proteome</keyword>
<dbReference type="RefSeq" id="WP_085267727.1">
    <property type="nucleotide sequence ID" value="NZ_AP022614.1"/>
</dbReference>
<name>A0A7I7YU78_9MYCO</name>
<protein>
    <submittedName>
        <fullName evidence="1">Uncharacterized protein</fullName>
    </submittedName>
</protein>
<proteinExistence type="predicted"/>
<accession>A0A7I7YU78</accession>
<dbReference type="Proteomes" id="UP000467105">
    <property type="component" value="Chromosome"/>
</dbReference>
<sequence>MSSDGQRNVDARIEDAVKRMQADGDTHYTSLVHELGFGVSNEEPLLLSRLWDMLPDNQRPIAVASAWTGSDSPETILPTEQWLTMFRAVGYIEDTRESWPPSWPPPPPTLKIKLWRGGVRKTGMSWTADRESAVRFQHRQYDVPDWKPGKLWTATVSANHLLARFHILRPTENEYVVDPEGLDPIEVPDEAPE</sequence>
<dbReference type="OrthoDB" id="4634877at2"/>
<dbReference type="EMBL" id="AP022614">
    <property type="protein sequence ID" value="BBZ45428.1"/>
    <property type="molecule type" value="Genomic_DNA"/>
</dbReference>
<organism evidence="1 2">
    <name type="scientific">Mycobacterium parmense</name>
    <dbReference type="NCBI Taxonomy" id="185642"/>
    <lineage>
        <taxon>Bacteria</taxon>
        <taxon>Bacillati</taxon>
        <taxon>Actinomycetota</taxon>
        <taxon>Actinomycetes</taxon>
        <taxon>Mycobacteriales</taxon>
        <taxon>Mycobacteriaceae</taxon>
        <taxon>Mycobacterium</taxon>
        <taxon>Mycobacterium simiae complex</taxon>
    </lineage>
</organism>
<reference evidence="1 2" key="1">
    <citation type="journal article" date="2019" name="Emerg. Microbes Infect.">
        <title>Comprehensive subspecies identification of 175 nontuberculous mycobacteria species based on 7547 genomic profiles.</title>
        <authorList>
            <person name="Matsumoto Y."/>
            <person name="Kinjo T."/>
            <person name="Motooka D."/>
            <person name="Nabeya D."/>
            <person name="Jung N."/>
            <person name="Uechi K."/>
            <person name="Horii T."/>
            <person name="Iida T."/>
            <person name="Fujita J."/>
            <person name="Nakamura S."/>
        </authorList>
    </citation>
    <scope>NUCLEOTIDE SEQUENCE [LARGE SCALE GENOMIC DNA]</scope>
    <source>
        <strain evidence="1 2">JCM 14742</strain>
    </source>
</reference>
<gene>
    <name evidence="1" type="ORF">MPRM_27090</name>
</gene>